<dbReference type="OrthoDB" id="9794898at2"/>
<evidence type="ECO:0000256" key="1">
    <source>
        <dbReference type="ARBA" id="ARBA00022833"/>
    </source>
</evidence>
<dbReference type="PANTHER" id="PTHR46018:SF4">
    <property type="entry name" value="METALLO-HYDROLASE YHFI-RELATED"/>
    <property type="match status" value="1"/>
</dbReference>
<dbReference type="CDD" id="cd07716">
    <property type="entry name" value="RNaseZ_short-form-like_MBL-fold"/>
    <property type="match status" value="1"/>
</dbReference>
<dbReference type="RefSeq" id="WP_093538251.1">
    <property type="nucleotide sequence ID" value="NZ_FOXU01000009.1"/>
</dbReference>
<proteinExistence type="predicted"/>
<protein>
    <submittedName>
        <fullName evidence="3">Ribonuclease BN, tRNA processing enzyme</fullName>
    </submittedName>
</protein>
<dbReference type="STRING" id="126156.SAMN05421670_3608"/>
<dbReference type="SUPFAM" id="SSF56281">
    <property type="entry name" value="Metallo-hydrolase/oxidoreductase"/>
    <property type="match status" value="1"/>
</dbReference>
<dbReference type="EMBL" id="FOXU01000009">
    <property type="protein sequence ID" value="SFQ72202.1"/>
    <property type="molecule type" value="Genomic_DNA"/>
</dbReference>
<dbReference type="Proteomes" id="UP000198734">
    <property type="component" value="Unassembled WGS sequence"/>
</dbReference>
<reference evidence="4" key="1">
    <citation type="submission" date="2016-10" db="EMBL/GenBank/DDBJ databases">
        <authorList>
            <person name="Varghese N."/>
            <person name="Submissions S."/>
        </authorList>
    </citation>
    <scope>NUCLEOTIDE SEQUENCE [LARGE SCALE GENOMIC DNA]</scope>
    <source>
        <strain evidence="4">DSM 11706</strain>
    </source>
</reference>
<keyword evidence="4" id="KW-1185">Reference proteome</keyword>
<feature type="domain" description="Metallo-beta-lactamase" evidence="2">
    <location>
        <begin position="18"/>
        <end position="210"/>
    </location>
</feature>
<evidence type="ECO:0000259" key="2">
    <source>
        <dbReference type="SMART" id="SM00849"/>
    </source>
</evidence>
<dbReference type="GO" id="GO:0042781">
    <property type="term" value="F:3'-tRNA processing endoribonuclease activity"/>
    <property type="evidence" value="ECO:0007669"/>
    <property type="project" value="TreeGrafter"/>
</dbReference>
<sequence length="243" mass="26844">MECRVVGMWGGFPKKNGPCSGYLIQHEGISLLLDCGSGVLSELQNYIDLNDINHVILTHYHYDHFSDIGSYLFSRLVNTQLGRASEELCVYGPADDGMQKQVEAVAYSRFTSFNEKSQLEIGPFTCTFKRNIHPVETYSIKIVCDSKSIVFTSDTSFTPDLIDFASNSDLLITECSLYEGMDGEGSGHMTSKDAGILAYQSKAKRVLLTHLPHYGDLNDLVVSAKKQGNPNIELAESGILINL</sequence>
<dbReference type="PANTHER" id="PTHR46018">
    <property type="entry name" value="ZINC PHOSPHODIESTERASE ELAC PROTEIN 1"/>
    <property type="match status" value="1"/>
</dbReference>
<keyword evidence="1" id="KW-0862">Zinc</keyword>
<evidence type="ECO:0000313" key="4">
    <source>
        <dbReference type="Proteomes" id="UP000198734"/>
    </source>
</evidence>
<dbReference type="Pfam" id="PF00753">
    <property type="entry name" value="Lactamase_B"/>
    <property type="match status" value="1"/>
</dbReference>
<name>A0A1I6AU33_9BACI</name>
<dbReference type="InterPro" id="IPR036866">
    <property type="entry name" value="RibonucZ/Hydroxyglut_hydro"/>
</dbReference>
<dbReference type="AlphaFoldDB" id="A0A1I6AU33"/>
<dbReference type="InterPro" id="IPR001279">
    <property type="entry name" value="Metallo-B-lactamas"/>
</dbReference>
<dbReference type="Gene3D" id="3.60.15.10">
    <property type="entry name" value="Ribonuclease Z/Hydroxyacylglutathione hydrolase-like"/>
    <property type="match status" value="1"/>
</dbReference>
<gene>
    <name evidence="3" type="ORF">SAMN05421670_3608</name>
</gene>
<organism evidence="3 4">
    <name type="scientific">Psychrobacillus psychrotolerans</name>
    <dbReference type="NCBI Taxonomy" id="126156"/>
    <lineage>
        <taxon>Bacteria</taxon>
        <taxon>Bacillati</taxon>
        <taxon>Bacillota</taxon>
        <taxon>Bacilli</taxon>
        <taxon>Bacillales</taxon>
        <taxon>Bacillaceae</taxon>
        <taxon>Psychrobacillus</taxon>
    </lineage>
</organism>
<dbReference type="SMART" id="SM00849">
    <property type="entry name" value="Lactamase_B"/>
    <property type="match status" value="1"/>
</dbReference>
<accession>A0A1I6AU33</accession>
<evidence type="ECO:0000313" key="3">
    <source>
        <dbReference type="EMBL" id="SFQ72202.1"/>
    </source>
</evidence>